<dbReference type="OrthoDB" id="9780765at2"/>
<sequence>MKSKLFAATLLLSCLQAPLVSAAIGTPDPGYTIPAVGDTQFKVDYVVVDGYAHRVAFAGNPDGEPVIIMTGYPEDDLPAARWLVDEMMHHPDGGKYRYILVHVPFLEDYAVPNYSSAPDYKTKYAEYNGQDLKTGKTIEYKGRVPVDPRYDHENQAKAYYSIIRGGLGIEKAHFVGHDRGAVITDYMLGEHPELALSYSRGSQAWRRFDKKWESLGHEGIFIGPPHSIFATEGAAPALKKIFDESYPFALSTPSFTRVAALAEPDSELGKRFTAIRDMANRPDHYLRITREMFRQSKLEYEIEQRNDPNNTHSIVNTHFPLMHFQGGDELIAAKDVPGAKLVDEKTQTYKFADLPGKLGYLSHQVSEQPWFGKYNWYKGEIVNLNPNTVYQSPNAPVWKENWNKYVTDHDNGTYQTLQTLKDARFDRFAIIPNAVHFSHIENPKASAWAILDFIADSKANKLN</sequence>
<feature type="signal peptide" evidence="1">
    <location>
        <begin position="1"/>
        <end position="22"/>
    </location>
</feature>
<name>A0A3E0DST2_9GAMM</name>
<evidence type="ECO:0000313" key="2">
    <source>
        <dbReference type="EMBL" id="REG86540.1"/>
    </source>
</evidence>
<feature type="chain" id="PRO_5017756680" description="Pimeloyl-ACP methyl ester carboxylesterase" evidence="1">
    <location>
        <begin position="23"/>
        <end position="463"/>
    </location>
</feature>
<accession>A0A3E0DST2</accession>
<dbReference type="InterPro" id="IPR029058">
    <property type="entry name" value="AB_hydrolase_fold"/>
</dbReference>
<reference evidence="2 3" key="1">
    <citation type="submission" date="2018-08" db="EMBL/GenBank/DDBJ databases">
        <title>Genomic Encyclopedia of Type Strains, Phase III (KMG-III): the genomes of soil and plant-associated and newly described type strains.</title>
        <authorList>
            <person name="Whitman W."/>
        </authorList>
    </citation>
    <scope>NUCLEOTIDE SEQUENCE [LARGE SCALE GENOMIC DNA]</scope>
    <source>
        <strain evidence="2 3">CECT 7375</strain>
    </source>
</reference>
<dbReference type="Gene3D" id="3.40.50.1820">
    <property type="entry name" value="alpha/beta hydrolase"/>
    <property type="match status" value="1"/>
</dbReference>
<evidence type="ECO:0000313" key="3">
    <source>
        <dbReference type="Proteomes" id="UP000256542"/>
    </source>
</evidence>
<dbReference type="AlphaFoldDB" id="A0A3E0DST2"/>
<comment type="caution">
    <text evidence="2">The sequence shown here is derived from an EMBL/GenBank/DDBJ whole genome shotgun (WGS) entry which is preliminary data.</text>
</comment>
<dbReference type="Proteomes" id="UP000256542">
    <property type="component" value="Unassembled WGS sequence"/>
</dbReference>
<keyword evidence="3" id="KW-1185">Reference proteome</keyword>
<proteinExistence type="predicted"/>
<organism evidence="2 3">
    <name type="scientific">Marinomonas pollencensis</name>
    <dbReference type="NCBI Taxonomy" id="491954"/>
    <lineage>
        <taxon>Bacteria</taxon>
        <taxon>Pseudomonadati</taxon>
        <taxon>Pseudomonadota</taxon>
        <taxon>Gammaproteobacteria</taxon>
        <taxon>Oceanospirillales</taxon>
        <taxon>Oceanospirillaceae</taxon>
        <taxon>Marinomonas</taxon>
    </lineage>
</organism>
<dbReference type="EMBL" id="QUNG01000001">
    <property type="protein sequence ID" value="REG86540.1"/>
    <property type="molecule type" value="Genomic_DNA"/>
</dbReference>
<protein>
    <recommendedName>
        <fullName evidence="4">Pimeloyl-ACP methyl ester carboxylesterase</fullName>
    </recommendedName>
</protein>
<evidence type="ECO:0008006" key="4">
    <source>
        <dbReference type="Google" id="ProtNLM"/>
    </source>
</evidence>
<dbReference type="SUPFAM" id="SSF53474">
    <property type="entry name" value="alpha/beta-Hydrolases"/>
    <property type="match status" value="1"/>
</dbReference>
<dbReference type="RefSeq" id="WP_115895808.1">
    <property type="nucleotide sequence ID" value="NZ_QUNG01000001.1"/>
</dbReference>
<keyword evidence="1" id="KW-0732">Signal</keyword>
<gene>
    <name evidence="2" type="ORF">DFP81_101105</name>
</gene>
<evidence type="ECO:0000256" key="1">
    <source>
        <dbReference type="SAM" id="SignalP"/>
    </source>
</evidence>